<name>A0ABU8M299_9PSEU</name>
<accession>A0ABU8M299</accession>
<comment type="caution">
    <text evidence="4">The sequence shown here is derived from an EMBL/GenBank/DDBJ whole genome shotgun (WGS) entry which is preliminary data.</text>
</comment>
<dbReference type="InterPro" id="IPR016181">
    <property type="entry name" value="Acyl_CoA_acyltransferase"/>
</dbReference>
<sequence length="272" mass="28768">MGWTVTDDVEVFRRATADHLRAHRVACTVVLTIVERLRMPGAAAEDGPPELAWWDGDGGAVIARTPPHRPVVSAMSPAAAAAWAAAQPCPERVLGPADTVEHLARAWGATTEPVVTERLHRLERLRPPVDPPPTRRAVAGDADLLWSWLLEFHHEATPDDPVPPRAAMDAAVAEGRAVVALAGGEPVAYASASPVMLGTVRIGPVYTRPAHRGNGHGAAVAAAAARHARERGADEVLLFTDLDNPTSNALYARLGFVGVTDIVDARLVPAST</sequence>
<dbReference type="Proteomes" id="UP001369736">
    <property type="component" value="Unassembled WGS sequence"/>
</dbReference>
<evidence type="ECO:0000259" key="3">
    <source>
        <dbReference type="PROSITE" id="PS51186"/>
    </source>
</evidence>
<evidence type="ECO:0000313" key="5">
    <source>
        <dbReference type="Proteomes" id="UP001369736"/>
    </source>
</evidence>
<dbReference type="Pfam" id="PF00583">
    <property type="entry name" value="Acetyltransf_1"/>
    <property type="match status" value="1"/>
</dbReference>
<feature type="domain" description="N-acetyltransferase" evidence="3">
    <location>
        <begin position="132"/>
        <end position="272"/>
    </location>
</feature>
<evidence type="ECO:0000256" key="1">
    <source>
        <dbReference type="ARBA" id="ARBA00022679"/>
    </source>
</evidence>
<dbReference type="EC" id="2.3.1.-" evidence="4"/>
<evidence type="ECO:0000256" key="2">
    <source>
        <dbReference type="ARBA" id="ARBA00023315"/>
    </source>
</evidence>
<keyword evidence="1 4" id="KW-0808">Transferase</keyword>
<dbReference type="InterPro" id="IPR050832">
    <property type="entry name" value="Bact_Acetyltransf"/>
</dbReference>
<protein>
    <submittedName>
        <fullName evidence="4">GNAT family N-acetyltransferase</fullName>
        <ecNumber evidence="4">2.3.1.-</ecNumber>
    </submittedName>
</protein>
<dbReference type="PROSITE" id="PS51186">
    <property type="entry name" value="GNAT"/>
    <property type="match status" value="1"/>
</dbReference>
<evidence type="ECO:0000313" key="4">
    <source>
        <dbReference type="EMBL" id="MEJ2860938.1"/>
    </source>
</evidence>
<dbReference type="Gene3D" id="3.40.630.30">
    <property type="match status" value="1"/>
</dbReference>
<dbReference type="InterPro" id="IPR000182">
    <property type="entry name" value="GNAT_dom"/>
</dbReference>
<gene>
    <name evidence="4" type="ORF">WCD58_07215</name>
</gene>
<dbReference type="SUPFAM" id="SSF55729">
    <property type="entry name" value="Acyl-CoA N-acyltransferases (Nat)"/>
    <property type="match status" value="1"/>
</dbReference>
<reference evidence="4 5" key="1">
    <citation type="submission" date="2024-03" db="EMBL/GenBank/DDBJ databases">
        <title>Actinomycetospora sp. OC33-EN07, a novel actinomycete isolated from wild orchid (Aerides multiflora).</title>
        <authorList>
            <person name="Suriyachadkun C."/>
        </authorList>
    </citation>
    <scope>NUCLEOTIDE SEQUENCE [LARGE SCALE GENOMIC DNA]</scope>
    <source>
        <strain evidence="4 5">OC33-EN07</strain>
    </source>
</reference>
<dbReference type="GO" id="GO:0016746">
    <property type="term" value="F:acyltransferase activity"/>
    <property type="evidence" value="ECO:0007669"/>
    <property type="project" value="UniProtKB-KW"/>
</dbReference>
<keyword evidence="2 4" id="KW-0012">Acyltransferase</keyword>
<dbReference type="PANTHER" id="PTHR43877">
    <property type="entry name" value="AMINOALKYLPHOSPHONATE N-ACETYLTRANSFERASE-RELATED-RELATED"/>
    <property type="match status" value="1"/>
</dbReference>
<keyword evidence="5" id="KW-1185">Reference proteome</keyword>
<organism evidence="4 5">
    <name type="scientific">Actinomycetospora flava</name>
    <dbReference type="NCBI Taxonomy" id="3129232"/>
    <lineage>
        <taxon>Bacteria</taxon>
        <taxon>Bacillati</taxon>
        <taxon>Actinomycetota</taxon>
        <taxon>Actinomycetes</taxon>
        <taxon>Pseudonocardiales</taxon>
        <taxon>Pseudonocardiaceae</taxon>
        <taxon>Actinomycetospora</taxon>
    </lineage>
</organism>
<dbReference type="RefSeq" id="WP_337701078.1">
    <property type="nucleotide sequence ID" value="NZ_JBBEGM010000002.1"/>
</dbReference>
<proteinExistence type="predicted"/>
<dbReference type="EMBL" id="JBBEGM010000002">
    <property type="protein sequence ID" value="MEJ2860938.1"/>
    <property type="molecule type" value="Genomic_DNA"/>
</dbReference>